<proteinExistence type="predicted"/>
<name>A0A0N5D5S3_THECL</name>
<keyword evidence="3" id="KW-1185">Reference proteome</keyword>
<feature type="region of interest" description="Disordered" evidence="1">
    <location>
        <begin position="349"/>
        <end position="372"/>
    </location>
</feature>
<gene>
    <name evidence="2" type="ORF">TCLT_LOCUS8354</name>
</gene>
<accession>A0A0N5D5S3</accession>
<feature type="compositionally biased region" description="Polar residues" evidence="1">
    <location>
        <begin position="236"/>
        <end position="254"/>
    </location>
</feature>
<organism evidence="4">
    <name type="scientific">Thelazia callipaeda</name>
    <name type="common">Oriental eyeworm</name>
    <name type="synonym">Parasitic nematode</name>
    <dbReference type="NCBI Taxonomy" id="103827"/>
    <lineage>
        <taxon>Eukaryota</taxon>
        <taxon>Metazoa</taxon>
        <taxon>Ecdysozoa</taxon>
        <taxon>Nematoda</taxon>
        <taxon>Chromadorea</taxon>
        <taxon>Rhabditida</taxon>
        <taxon>Spirurina</taxon>
        <taxon>Spiruromorpha</taxon>
        <taxon>Thelazioidea</taxon>
        <taxon>Thelaziidae</taxon>
        <taxon>Thelazia</taxon>
    </lineage>
</organism>
<feature type="compositionally biased region" description="Basic and acidic residues" evidence="1">
    <location>
        <begin position="351"/>
        <end position="372"/>
    </location>
</feature>
<dbReference type="AlphaFoldDB" id="A0A0N5D5S3"/>
<reference evidence="4" key="1">
    <citation type="submission" date="2017-02" db="UniProtKB">
        <authorList>
            <consortium name="WormBaseParasite"/>
        </authorList>
    </citation>
    <scope>IDENTIFICATION</scope>
</reference>
<evidence type="ECO:0000313" key="4">
    <source>
        <dbReference type="WBParaSite" id="TCLT_0000836501-mRNA-1"/>
    </source>
</evidence>
<dbReference type="WBParaSite" id="TCLT_0000836501-mRNA-1">
    <property type="protein sequence ID" value="TCLT_0000836501-mRNA-1"/>
    <property type="gene ID" value="TCLT_0000836501"/>
</dbReference>
<dbReference type="EMBL" id="UYYF01004619">
    <property type="protein sequence ID" value="VDN05906.1"/>
    <property type="molecule type" value="Genomic_DNA"/>
</dbReference>
<evidence type="ECO:0000256" key="1">
    <source>
        <dbReference type="SAM" id="MobiDB-lite"/>
    </source>
</evidence>
<protein>
    <submittedName>
        <fullName evidence="4">Flocculation protein FLO11-like</fullName>
    </submittedName>
</protein>
<evidence type="ECO:0000313" key="3">
    <source>
        <dbReference type="Proteomes" id="UP000276776"/>
    </source>
</evidence>
<sequence>MAKPKYRVIGHGEEEFQDDTEKKRSILKFITKQTVKQIDSDSLSSSLEEPDDTILESETATTIQASLTDKSLSLMNKENSDELAKCDDSRSKFVNFQDNVEEAFDVSVPSKLDVTSKQPDISLVSETNLQLHERDITSEDLLDSTLVQDKTFDMTNYMPDSSTKETSPKHSSNHKSSLTSTSVSTLSAIQKSPSLSPTSASVITMQADATKSSRASQSIIAKDSNNSCEKNMQQTISESTSKQPIQMSKKMLTSDSRKVQLRPALSEITTKLELTPEKNHIESKVAAHISNKNSATVLTSVPTKTKTEEKKYTLETKFPVSAPKVDTEVSASDSQRHVVEAKVPLSTLQKSESEAKLPINDSEKTDAEKKAPESFLKKNNIDSTSTVCDLEQNRVEVNVPKSPNTNNFDSMTIVRSTDTIKSGIQAFVDSGNMEFTVLSVDDNLFHNRVKNYELASKL</sequence>
<feature type="region of interest" description="Disordered" evidence="1">
    <location>
        <begin position="154"/>
        <end position="199"/>
    </location>
</feature>
<feature type="compositionally biased region" description="Polar residues" evidence="1">
    <location>
        <begin position="188"/>
        <end position="199"/>
    </location>
</feature>
<feature type="compositionally biased region" description="Low complexity" evidence="1">
    <location>
        <begin position="174"/>
        <end position="187"/>
    </location>
</feature>
<evidence type="ECO:0000313" key="2">
    <source>
        <dbReference type="EMBL" id="VDN05906.1"/>
    </source>
</evidence>
<dbReference type="Proteomes" id="UP000276776">
    <property type="component" value="Unassembled WGS sequence"/>
</dbReference>
<reference evidence="2 3" key="2">
    <citation type="submission" date="2018-11" db="EMBL/GenBank/DDBJ databases">
        <authorList>
            <consortium name="Pathogen Informatics"/>
        </authorList>
    </citation>
    <scope>NUCLEOTIDE SEQUENCE [LARGE SCALE GENOMIC DNA]</scope>
</reference>
<feature type="region of interest" description="Disordered" evidence="1">
    <location>
        <begin position="236"/>
        <end position="255"/>
    </location>
</feature>